<evidence type="ECO:0000256" key="2">
    <source>
        <dbReference type="SAM" id="Phobius"/>
    </source>
</evidence>
<keyword evidence="2" id="KW-0472">Membrane</keyword>
<evidence type="ECO:0000313" key="3">
    <source>
        <dbReference type="EMBL" id="KAJ3557020.1"/>
    </source>
</evidence>
<name>A0AAD5VFR8_9AGAR</name>
<gene>
    <name evidence="3" type="ORF">NP233_g11843</name>
</gene>
<evidence type="ECO:0000313" key="4">
    <source>
        <dbReference type="Proteomes" id="UP001213000"/>
    </source>
</evidence>
<sequence length="434" mass="47298">MDFGPRDDSMEAPIQVGNCYILARTALKSHSVSHSIGRTDTDIIRYSRGGIAILCLVALCGLLSYAAFVRPENPVTLGQRRQYTIYRASPKSFTGFDFQQLRIYLALDGEGLISGPPIFHKATKAISVNIGGRDWVSDNCDIRSNMWPIVYSCPVADIFGLSPNPDRNSGPFIGDNPYNNTLLSVDFSVLANLSGMNVEPFTTVKINVTSGSLYMGMARSFENLAAIAEPVPLFRGTQLLAAPSYRARESLLNYAAAAFGVSQFKRTLAVNFQIFSFDQSSNSSSTSAAVRMIYSSNKPELLIEQEVVNNTVWNGLALLGGVWTIVNGVFAAIFGSTLLLTLFGMKPLSVYGFVHTMTGVKPSLTDGERNISSEEQARIIALLREHLMDSGGSHEPESSSASDTEMETLVQDNDILSPDNSVKELGDNDRNRNV</sequence>
<dbReference type="EMBL" id="JANIEX010001521">
    <property type="protein sequence ID" value="KAJ3557020.1"/>
    <property type="molecule type" value="Genomic_DNA"/>
</dbReference>
<evidence type="ECO:0000256" key="1">
    <source>
        <dbReference type="SAM" id="MobiDB-lite"/>
    </source>
</evidence>
<keyword evidence="2" id="KW-1133">Transmembrane helix</keyword>
<keyword evidence="4" id="KW-1185">Reference proteome</keyword>
<dbReference type="AlphaFoldDB" id="A0AAD5VFR8"/>
<comment type="caution">
    <text evidence="3">The sequence shown here is derived from an EMBL/GenBank/DDBJ whole genome shotgun (WGS) entry which is preliminary data.</text>
</comment>
<feature type="compositionally biased region" description="Basic and acidic residues" evidence="1">
    <location>
        <begin position="421"/>
        <end position="434"/>
    </location>
</feature>
<dbReference type="Proteomes" id="UP001213000">
    <property type="component" value="Unassembled WGS sequence"/>
</dbReference>
<feature type="transmembrane region" description="Helical" evidence="2">
    <location>
        <begin position="316"/>
        <end position="343"/>
    </location>
</feature>
<feature type="region of interest" description="Disordered" evidence="1">
    <location>
        <begin position="389"/>
        <end position="434"/>
    </location>
</feature>
<protein>
    <submittedName>
        <fullName evidence="3">Uncharacterized protein</fullName>
    </submittedName>
</protein>
<reference evidence="3" key="1">
    <citation type="submission" date="2022-07" db="EMBL/GenBank/DDBJ databases">
        <title>Genome Sequence of Leucocoprinus birnbaumii.</title>
        <authorList>
            <person name="Buettner E."/>
        </authorList>
    </citation>
    <scope>NUCLEOTIDE SEQUENCE</scope>
    <source>
        <strain evidence="3">VT141</strain>
    </source>
</reference>
<organism evidence="3 4">
    <name type="scientific">Leucocoprinus birnbaumii</name>
    <dbReference type="NCBI Taxonomy" id="56174"/>
    <lineage>
        <taxon>Eukaryota</taxon>
        <taxon>Fungi</taxon>
        <taxon>Dikarya</taxon>
        <taxon>Basidiomycota</taxon>
        <taxon>Agaricomycotina</taxon>
        <taxon>Agaricomycetes</taxon>
        <taxon>Agaricomycetidae</taxon>
        <taxon>Agaricales</taxon>
        <taxon>Agaricineae</taxon>
        <taxon>Agaricaceae</taxon>
        <taxon>Leucocoprinus</taxon>
    </lineage>
</organism>
<keyword evidence="2" id="KW-0812">Transmembrane</keyword>
<accession>A0AAD5VFR8</accession>
<feature type="transmembrane region" description="Helical" evidence="2">
    <location>
        <begin position="51"/>
        <end position="69"/>
    </location>
</feature>
<proteinExistence type="predicted"/>